<evidence type="ECO:0000256" key="2">
    <source>
        <dbReference type="SAM" id="SignalP"/>
    </source>
</evidence>
<sequence>MTYCKALCLFFIFSLVLVTVFAASLNLQYHSRGLENDKIEFNLHNFSKKNASEEHFLNDDLKERNLEKLKSRHLEDPFGHEGKGYSNESSSHSQNSQETSKQLDEQHAENNSSPSDSKPVPEPDFPVGLLSNG</sequence>
<protein>
    <submittedName>
        <fullName evidence="4">Uncharacterized protein</fullName>
    </submittedName>
</protein>
<evidence type="ECO:0000256" key="1">
    <source>
        <dbReference type="SAM" id="MobiDB-lite"/>
    </source>
</evidence>
<evidence type="ECO:0000313" key="4">
    <source>
        <dbReference type="WBParaSite" id="jg18956"/>
    </source>
</evidence>
<dbReference type="Proteomes" id="UP000887574">
    <property type="component" value="Unplaced"/>
</dbReference>
<reference evidence="4" key="1">
    <citation type="submission" date="2022-11" db="UniProtKB">
        <authorList>
            <consortium name="WormBaseParasite"/>
        </authorList>
    </citation>
    <scope>IDENTIFICATION</scope>
</reference>
<feature type="signal peptide" evidence="2">
    <location>
        <begin position="1"/>
        <end position="22"/>
    </location>
</feature>
<dbReference type="AlphaFoldDB" id="A0A915DE33"/>
<organism evidence="3 4">
    <name type="scientific">Ditylenchus dipsaci</name>
    <dbReference type="NCBI Taxonomy" id="166011"/>
    <lineage>
        <taxon>Eukaryota</taxon>
        <taxon>Metazoa</taxon>
        <taxon>Ecdysozoa</taxon>
        <taxon>Nematoda</taxon>
        <taxon>Chromadorea</taxon>
        <taxon>Rhabditida</taxon>
        <taxon>Tylenchina</taxon>
        <taxon>Tylenchomorpha</taxon>
        <taxon>Sphaerularioidea</taxon>
        <taxon>Anguinidae</taxon>
        <taxon>Anguininae</taxon>
        <taxon>Ditylenchus</taxon>
    </lineage>
</organism>
<accession>A0A915DE33</accession>
<name>A0A915DE33_9BILA</name>
<dbReference type="WBParaSite" id="jg18956">
    <property type="protein sequence ID" value="jg18956"/>
    <property type="gene ID" value="jg18956"/>
</dbReference>
<keyword evidence="3" id="KW-1185">Reference proteome</keyword>
<feature type="compositionally biased region" description="Basic and acidic residues" evidence="1">
    <location>
        <begin position="68"/>
        <end position="83"/>
    </location>
</feature>
<feature type="region of interest" description="Disordered" evidence="1">
    <location>
        <begin position="68"/>
        <end position="133"/>
    </location>
</feature>
<feature type="compositionally biased region" description="Low complexity" evidence="1">
    <location>
        <begin position="86"/>
        <end position="100"/>
    </location>
</feature>
<evidence type="ECO:0000313" key="3">
    <source>
        <dbReference type="Proteomes" id="UP000887574"/>
    </source>
</evidence>
<feature type="chain" id="PRO_5037134029" evidence="2">
    <location>
        <begin position="23"/>
        <end position="133"/>
    </location>
</feature>
<keyword evidence="2" id="KW-0732">Signal</keyword>
<proteinExistence type="predicted"/>